<dbReference type="PANTHER" id="PTHR43747:SF1">
    <property type="entry name" value="SLR1998 PROTEIN"/>
    <property type="match status" value="1"/>
</dbReference>
<dbReference type="InterPro" id="IPR050816">
    <property type="entry name" value="Flavin-dep_Halogenase_NPB"/>
</dbReference>
<accession>A0A109K4C9</accession>
<dbReference type="GO" id="GO:0071949">
    <property type="term" value="F:FAD binding"/>
    <property type="evidence" value="ECO:0007669"/>
    <property type="project" value="InterPro"/>
</dbReference>
<dbReference type="SUPFAM" id="SSF51905">
    <property type="entry name" value="FAD/NAD(P)-binding domain"/>
    <property type="match status" value="1"/>
</dbReference>
<dbReference type="OrthoDB" id="9799983at2"/>
<evidence type="ECO:0000256" key="1">
    <source>
        <dbReference type="SAM" id="MobiDB-lite"/>
    </source>
</evidence>
<evidence type="ECO:0000313" key="4">
    <source>
        <dbReference type="Proteomes" id="UP000057737"/>
    </source>
</evidence>
<dbReference type="InterPro" id="IPR002938">
    <property type="entry name" value="FAD-bd"/>
</dbReference>
<evidence type="ECO:0000259" key="2">
    <source>
        <dbReference type="Pfam" id="PF01494"/>
    </source>
</evidence>
<dbReference type="InterPro" id="IPR036188">
    <property type="entry name" value="FAD/NAD-bd_sf"/>
</dbReference>
<proteinExistence type="predicted"/>
<dbReference type="AlphaFoldDB" id="A0A109K4C9"/>
<comment type="caution">
    <text evidence="3">The sequence shown here is derived from an EMBL/GenBank/DDBJ whole genome shotgun (WGS) entry which is preliminary data.</text>
</comment>
<feature type="domain" description="FAD-binding" evidence="2">
    <location>
        <begin position="2"/>
        <end position="172"/>
    </location>
</feature>
<gene>
    <name evidence="3" type="ORF">AS156_29290</name>
</gene>
<dbReference type="EMBL" id="LNCU01000019">
    <property type="protein sequence ID" value="KWV60475.1"/>
    <property type="molecule type" value="Genomic_DNA"/>
</dbReference>
<dbReference type="RefSeq" id="WP_066500514.1">
    <property type="nucleotide sequence ID" value="NZ_LNCU01000019.1"/>
</dbReference>
<protein>
    <recommendedName>
        <fullName evidence="2">FAD-binding domain-containing protein</fullName>
    </recommendedName>
</protein>
<dbReference type="Gene3D" id="3.50.50.60">
    <property type="entry name" value="FAD/NAD(P)-binding domain"/>
    <property type="match status" value="2"/>
</dbReference>
<evidence type="ECO:0000313" key="3">
    <source>
        <dbReference type="EMBL" id="KWV60475.1"/>
    </source>
</evidence>
<keyword evidence="4" id="KW-1185">Reference proteome</keyword>
<dbReference type="Pfam" id="PF01494">
    <property type="entry name" value="FAD_binding_3"/>
    <property type="match status" value="1"/>
</dbReference>
<sequence length="329" mass="34977">MLDVLVCGAGPAGATVSALLSNGGMNVAVVDPMVGTTERLELVAPSTTRLFDAVGLGSLLRDPDLVRFCSGIRRDWGAKVSVEEFLSHRGGAGYAIDRRRLDRVLREVSRKAGARFICGRIVAVEREHSMFRARVRRDGLNITVFARTVVDASGRAAALARRLGARRVLHEALLACRKEAVPTDTRGRLLVESHSAGWSYRLEGPEGRCEAWEVGSKADLRGSRGQVVDASSVLCFPSAGPGWAAIGDAAASFDPLCSQGIANALSTALAIAGAVVSNAGLGEPAARAYSEAVRRTFENAEHGRRLTYSTLPDRGHRYSTELTPSAPPS</sequence>
<dbReference type="Proteomes" id="UP000057737">
    <property type="component" value="Unassembled WGS sequence"/>
</dbReference>
<reference evidence="3 4" key="1">
    <citation type="submission" date="2015-11" db="EMBL/GenBank/DDBJ databases">
        <title>Draft Genome Sequence of the Strain BR 10303 (Bradyrhizobium sp.) isolated from nodules of Centrolobium paraense.</title>
        <authorList>
            <person name="Zelli J.E."/>
            <person name="Simoes-Araujo J.L."/>
            <person name="Barauna A.C."/>
            <person name="Silva K."/>
        </authorList>
    </citation>
    <scope>NUCLEOTIDE SEQUENCE [LARGE SCALE GENOMIC DNA]</scope>
    <source>
        <strain evidence="3 4">BR 10303</strain>
    </source>
</reference>
<name>A0A109K4C9_9BRAD</name>
<feature type="region of interest" description="Disordered" evidence="1">
    <location>
        <begin position="310"/>
        <end position="329"/>
    </location>
</feature>
<dbReference type="PANTHER" id="PTHR43747">
    <property type="entry name" value="FAD-BINDING PROTEIN"/>
    <property type="match status" value="1"/>
</dbReference>
<organism evidence="3 4">
    <name type="scientific">Bradyrhizobium macuxiense</name>
    <dbReference type="NCBI Taxonomy" id="1755647"/>
    <lineage>
        <taxon>Bacteria</taxon>
        <taxon>Pseudomonadati</taxon>
        <taxon>Pseudomonadota</taxon>
        <taxon>Alphaproteobacteria</taxon>
        <taxon>Hyphomicrobiales</taxon>
        <taxon>Nitrobacteraceae</taxon>
        <taxon>Bradyrhizobium</taxon>
    </lineage>
</organism>